<gene>
    <name evidence="12" type="ORF">MNOR_LOCUS32337</name>
</gene>
<keyword evidence="6" id="KW-0862">Zinc</keyword>
<evidence type="ECO:0000313" key="12">
    <source>
        <dbReference type="EMBL" id="CAL4159838.1"/>
    </source>
</evidence>
<dbReference type="Proteomes" id="UP001497623">
    <property type="component" value="Unassembled WGS sequence"/>
</dbReference>
<dbReference type="GO" id="GO:0007266">
    <property type="term" value="P:Rho protein signal transduction"/>
    <property type="evidence" value="ECO:0007669"/>
    <property type="project" value="TreeGrafter"/>
</dbReference>
<dbReference type="GO" id="GO:0000281">
    <property type="term" value="P:mitotic cytokinesis"/>
    <property type="evidence" value="ECO:0007669"/>
    <property type="project" value="TreeGrafter"/>
</dbReference>
<feature type="compositionally biased region" description="Polar residues" evidence="9">
    <location>
        <begin position="158"/>
        <end position="170"/>
    </location>
</feature>
<dbReference type="SMART" id="SM00109">
    <property type="entry name" value="C1"/>
    <property type="match status" value="1"/>
</dbReference>
<dbReference type="SUPFAM" id="SSF57889">
    <property type="entry name" value="Cysteine-rich domain"/>
    <property type="match status" value="1"/>
</dbReference>
<dbReference type="InterPro" id="IPR008936">
    <property type="entry name" value="Rho_GTPase_activation_prot"/>
</dbReference>
<dbReference type="InterPro" id="IPR046349">
    <property type="entry name" value="C1-like_sf"/>
</dbReference>
<dbReference type="PROSITE" id="PS00479">
    <property type="entry name" value="ZF_DAG_PE_1"/>
    <property type="match status" value="1"/>
</dbReference>
<evidence type="ECO:0000256" key="5">
    <source>
        <dbReference type="ARBA" id="ARBA00022782"/>
    </source>
</evidence>
<organism evidence="12 13">
    <name type="scientific">Meganyctiphanes norvegica</name>
    <name type="common">Northern krill</name>
    <name type="synonym">Thysanopoda norvegica</name>
    <dbReference type="NCBI Taxonomy" id="48144"/>
    <lineage>
        <taxon>Eukaryota</taxon>
        <taxon>Metazoa</taxon>
        <taxon>Ecdysozoa</taxon>
        <taxon>Arthropoda</taxon>
        <taxon>Crustacea</taxon>
        <taxon>Multicrustacea</taxon>
        <taxon>Malacostraca</taxon>
        <taxon>Eumalacostraca</taxon>
        <taxon>Eucarida</taxon>
        <taxon>Euphausiacea</taxon>
        <taxon>Euphausiidae</taxon>
        <taxon>Meganyctiphanes</taxon>
    </lineage>
</organism>
<evidence type="ECO:0000256" key="2">
    <source>
        <dbReference type="ARBA" id="ARBA00022473"/>
    </source>
</evidence>
<dbReference type="AlphaFoldDB" id="A0AAV2S4U3"/>
<keyword evidence="13" id="KW-1185">Reference proteome</keyword>
<comment type="caution">
    <text evidence="12">The sequence shown here is derived from an EMBL/GenBank/DDBJ whole genome shotgun (WGS) entry which is preliminary data.</text>
</comment>
<keyword evidence="7" id="KW-0744">Spermatogenesis</keyword>
<feature type="domain" description="Rho-GAP" evidence="11">
    <location>
        <begin position="404"/>
        <end position="551"/>
    </location>
</feature>
<evidence type="ECO:0000256" key="4">
    <source>
        <dbReference type="ARBA" id="ARBA00022771"/>
    </source>
</evidence>
<dbReference type="EMBL" id="CAXKWB010043777">
    <property type="protein sequence ID" value="CAL4159838.1"/>
    <property type="molecule type" value="Genomic_DNA"/>
</dbReference>
<dbReference type="GO" id="GO:0030496">
    <property type="term" value="C:midbody"/>
    <property type="evidence" value="ECO:0007669"/>
    <property type="project" value="TreeGrafter"/>
</dbReference>
<feature type="domain" description="Phorbol-ester/DAG-type" evidence="10">
    <location>
        <begin position="338"/>
        <end position="387"/>
    </location>
</feature>
<evidence type="ECO:0000256" key="1">
    <source>
        <dbReference type="ARBA" id="ARBA00022468"/>
    </source>
</evidence>
<dbReference type="GO" id="GO:0051233">
    <property type="term" value="C:spindle midzone"/>
    <property type="evidence" value="ECO:0007669"/>
    <property type="project" value="TreeGrafter"/>
</dbReference>
<sequence>MTKVVQPKMSSITNNFDQLMRSLQVLNDPAEIRFLEFLESVQSFNAQAKVQHLQEDIQRLQKETLKGQAEIRTLELKLKNARHLLDLEKAKRNNTEKEKNDLASQIGMVMDMLGQGQVNETKERLKQLHSFTLGSSLAENRRSTATVHQLSPGPGGLSTITESNDTQGSVLSISDIDITEDDLDIEESRTRSGRSFKRKSEEEDKSQRKSRRSGQTSDMDKENLVSADIRLSTNHHEVNFNIKPSAPPLPDNEVEIMWERQQIRTPMSARRQAPQPPVAPHTPKNPIILTAYSPMHQNLFTPNTNSLLFSPPMDNKYTPVMTPQLRNHSSTSKVNGRQHAFYTKTIYKTESCQPCGKRIKFGKVALKCRDCRATCHQECRESVPLPCVPTATTPSTKGHLGLIADFTTLVSPMVPAIVVHITNEVEKRGLNEVGIYRVPGADKEVKGLKTAILWEHAISDVRKGDEVILCTCIGNFRTLLISPVFVLLMRNFLLSSSPKSPLPSHSAVFKMRARVPPPVMDARAWLVTPLLTILEPGSKQPEGQWAGRSGP</sequence>
<dbReference type="GO" id="GO:0005634">
    <property type="term" value="C:nucleus"/>
    <property type="evidence" value="ECO:0007669"/>
    <property type="project" value="TreeGrafter"/>
</dbReference>
<dbReference type="FunFam" id="3.30.60.20:FF:000033">
    <property type="entry name" value="Rac GTPase-activating protein 1"/>
    <property type="match status" value="1"/>
</dbReference>
<reference evidence="12 13" key="1">
    <citation type="submission" date="2024-05" db="EMBL/GenBank/DDBJ databases">
        <authorList>
            <person name="Wallberg A."/>
        </authorList>
    </citation>
    <scope>NUCLEOTIDE SEQUENCE [LARGE SCALE GENOMIC DNA]</scope>
</reference>
<accession>A0AAV2S4U3</accession>
<dbReference type="GO" id="GO:0008270">
    <property type="term" value="F:zinc ion binding"/>
    <property type="evidence" value="ECO:0007669"/>
    <property type="project" value="UniProtKB-KW"/>
</dbReference>
<feature type="non-terminal residue" evidence="12">
    <location>
        <position position="551"/>
    </location>
</feature>
<proteinExistence type="predicted"/>
<protein>
    <recommendedName>
        <fullName evidence="14">Rac GTPase-activating protein 1</fullName>
    </recommendedName>
</protein>
<dbReference type="GO" id="GO:0007283">
    <property type="term" value="P:spermatogenesis"/>
    <property type="evidence" value="ECO:0007669"/>
    <property type="project" value="UniProtKB-KW"/>
</dbReference>
<dbReference type="CDD" id="cd20821">
    <property type="entry name" value="C1_MgcRacGAP"/>
    <property type="match status" value="1"/>
</dbReference>
<evidence type="ECO:0000313" key="13">
    <source>
        <dbReference type="Proteomes" id="UP001497623"/>
    </source>
</evidence>
<keyword evidence="2" id="KW-0217">Developmental protein</keyword>
<dbReference type="PANTHER" id="PTHR46199:SF3">
    <property type="entry name" value="RAC GTPASE-ACTIVATING PROTEIN 1"/>
    <property type="match status" value="1"/>
</dbReference>
<evidence type="ECO:0000256" key="7">
    <source>
        <dbReference type="ARBA" id="ARBA00022871"/>
    </source>
</evidence>
<dbReference type="Pfam" id="PF00130">
    <property type="entry name" value="C1_1"/>
    <property type="match status" value="1"/>
</dbReference>
<name>A0AAV2S4U3_MEGNR</name>
<feature type="region of interest" description="Disordered" evidence="9">
    <location>
        <begin position="142"/>
        <end position="223"/>
    </location>
</feature>
<evidence type="ECO:0000259" key="11">
    <source>
        <dbReference type="PROSITE" id="PS50238"/>
    </source>
</evidence>
<evidence type="ECO:0000256" key="6">
    <source>
        <dbReference type="ARBA" id="ARBA00022833"/>
    </source>
</evidence>
<keyword evidence="5" id="KW-0221">Differentiation</keyword>
<dbReference type="PROSITE" id="PS50081">
    <property type="entry name" value="ZF_DAG_PE_2"/>
    <property type="match status" value="1"/>
</dbReference>
<evidence type="ECO:0008006" key="14">
    <source>
        <dbReference type="Google" id="ProtNLM"/>
    </source>
</evidence>
<dbReference type="Pfam" id="PF00620">
    <property type="entry name" value="RhoGAP"/>
    <property type="match status" value="1"/>
</dbReference>
<dbReference type="InterPro" id="IPR000198">
    <property type="entry name" value="RhoGAP_dom"/>
</dbReference>
<dbReference type="GO" id="GO:0032154">
    <property type="term" value="C:cleavage furrow"/>
    <property type="evidence" value="ECO:0007669"/>
    <property type="project" value="TreeGrafter"/>
</dbReference>
<dbReference type="PANTHER" id="PTHR46199">
    <property type="entry name" value="RAC GTPASE-ACTIVATING PROTEIN 1"/>
    <property type="match status" value="1"/>
</dbReference>
<dbReference type="GO" id="GO:0030154">
    <property type="term" value="P:cell differentiation"/>
    <property type="evidence" value="ECO:0007669"/>
    <property type="project" value="UniProtKB-KW"/>
</dbReference>
<evidence type="ECO:0000256" key="3">
    <source>
        <dbReference type="ARBA" id="ARBA00022723"/>
    </source>
</evidence>
<evidence type="ECO:0000256" key="9">
    <source>
        <dbReference type="SAM" id="MobiDB-lite"/>
    </source>
</evidence>
<keyword evidence="8" id="KW-0175">Coiled coil</keyword>
<dbReference type="InterPro" id="IPR002219">
    <property type="entry name" value="PKC_DAG/PE"/>
</dbReference>
<evidence type="ECO:0000259" key="10">
    <source>
        <dbReference type="PROSITE" id="PS50081"/>
    </source>
</evidence>
<dbReference type="GO" id="GO:0005096">
    <property type="term" value="F:GTPase activator activity"/>
    <property type="evidence" value="ECO:0007669"/>
    <property type="project" value="UniProtKB-KW"/>
</dbReference>
<keyword evidence="4" id="KW-0863">Zinc-finger</keyword>
<keyword evidence="3" id="KW-0479">Metal-binding</keyword>
<dbReference type="PROSITE" id="PS50238">
    <property type="entry name" value="RHOGAP"/>
    <property type="match status" value="1"/>
</dbReference>
<dbReference type="Gene3D" id="1.10.555.10">
    <property type="entry name" value="Rho GTPase activation protein"/>
    <property type="match status" value="1"/>
</dbReference>
<dbReference type="GO" id="GO:0051256">
    <property type="term" value="P:mitotic spindle midzone assembly"/>
    <property type="evidence" value="ECO:0007669"/>
    <property type="project" value="TreeGrafter"/>
</dbReference>
<feature type="compositionally biased region" description="Basic and acidic residues" evidence="9">
    <location>
        <begin position="198"/>
        <end position="207"/>
    </location>
</feature>
<dbReference type="Gene3D" id="3.30.60.20">
    <property type="match status" value="1"/>
</dbReference>
<keyword evidence="1" id="KW-0343">GTPase activation</keyword>
<feature type="coiled-coil region" evidence="8">
    <location>
        <begin position="43"/>
        <end position="105"/>
    </location>
</feature>
<evidence type="ECO:0000256" key="8">
    <source>
        <dbReference type="SAM" id="Coils"/>
    </source>
</evidence>
<dbReference type="SUPFAM" id="SSF48350">
    <property type="entry name" value="GTPase activation domain, GAP"/>
    <property type="match status" value="1"/>
</dbReference>
<dbReference type="GO" id="GO:0097149">
    <property type="term" value="C:centralspindlin complex"/>
    <property type="evidence" value="ECO:0007669"/>
    <property type="project" value="TreeGrafter"/>
</dbReference>